<dbReference type="STRING" id="1527607.SAMN05428957_102114"/>
<feature type="domain" description="CN hydrolase" evidence="3">
    <location>
        <begin position="1"/>
        <end position="254"/>
    </location>
</feature>
<keyword evidence="5" id="KW-1185">Reference proteome</keyword>
<dbReference type="SUPFAM" id="SSF56317">
    <property type="entry name" value="Carbon-nitrogen hydrolase"/>
    <property type="match status" value="1"/>
</dbReference>
<keyword evidence="2" id="KW-0378">Hydrolase</keyword>
<evidence type="ECO:0000313" key="4">
    <source>
        <dbReference type="EMBL" id="SDM06985.1"/>
    </source>
</evidence>
<dbReference type="PROSITE" id="PS50263">
    <property type="entry name" value="CN_HYDROLASE"/>
    <property type="match status" value="1"/>
</dbReference>
<accession>A0A1G9Q9H0</accession>
<evidence type="ECO:0000259" key="3">
    <source>
        <dbReference type="PROSITE" id="PS50263"/>
    </source>
</evidence>
<evidence type="ECO:0000313" key="5">
    <source>
        <dbReference type="Proteomes" id="UP000198552"/>
    </source>
</evidence>
<gene>
    <name evidence="4" type="ORF">SAMN05428957_102114</name>
</gene>
<evidence type="ECO:0000256" key="1">
    <source>
        <dbReference type="ARBA" id="ARBA00010613"/>
    </source>
</evidence>
<dbReference type="Proteomes" id="UP000198552">
    <property type="component" value="Unassembled WGS sequence"/>
</dbReference>
<dbReference type="InterPro" id="IPR001110">
    <property type="entry name" value="UPF0012_CS"/>
</dbReference>
<dbReference type="GO" id="GO:0016811">
    <property type="term" value="F:hydrolase activity, acting on carbon-nitrogen (but not peptide) bonds, in linear amides"/>
    <property type="evidence" value="ECO:0007669"/>
    <property type="project" value="InterPro"/>
</dbReference>
<dbReference type="AlphaFoldDB" id="A0A1G9Q9H0"/>
<dbReference type="PROSITE" id="PS01227">
    <property type="entry name" value="UPF0012"/>
    <property type="match status" value="1"/>
</dbReference>
<comment type="similarity">
    <text evidence="1">Belongs to the carbon-nitrogen hydrolase superfamily. NIT1/NIT2 family.</text>
</comment>
<sequence length="272" mass="29410">MKVAALQMVSGPDIAANLACARTLLEQAAQAGAELAALPEYFNGMGLDERDKLAHAEAFGDGPVQQFLARAARELSLWIVGGTLPLASPEADRVHNSSLAFDPDGRCVARYDKIHLFRLDNGSEQFDEARTVAAGHQPAHFDLRARDGHAWRVGLSVCYDLRFPELYRQHARAGCDLLLVPSAFTHTTGQAHWEVLLRARAIENLACVLAPAQGGLHANGRRTWGHSLAVDAWGELLAQRAEDGAGLVLAQLDAARVQSARARLPALAHRVL</sequence>
<dbReference type="InterPro" id="IPR036526">
    <property type="entry name" value="C-N_Hydrolase_sf"/>
</dbReference>
<organism evidence="4 5">
    <name type="scientific">Oryzisolibacter propanilivorax</name>
    <dbReference type="NCBI Taxonomy" id="1527607"/>
    <lineage>
        <taxon>Bacteria</taxon>
        <taxon>Pseudomonadati</taxon>
        <taxon>Pseudomonadota</taxon>
        <taxon>Betaproteobacteria</taxon>
        <taxon>Burkholderiales</taxon>
        <taxon>Comamonadaceae</taxon>
        <taxon>Oryzisolibacter</taxon>
    </lineage>
</organism>
<dbReference type="Pfam" id="PF00795">
    <property type="entry name" value="CN_hydrolase"/>
    <property type="match status" value="1"/>
</dbReference>
<dbReference type="InterPro" id="IPR003010">
    <property type="entry name" value="C-N_Hydrolase"/>
</dbReference>
<evidence type="ECO:0000256" key="2">
    <source>
        <dbReference type="ARBA" id="ARBA00022801"/>
    </source>
</evidence>
<dbReference type="OrthoDB" id="9811121at2"/>
<dbReference type="EMBL" id="FNHP01000002">
    <property type="protein sequence ID" value="SDM06985.1"/>
    <property type="molecule type" value="Genomic_DNA"/>
</dbReference>
<proteinExistence type="inferred from homology"/>
<name>A0A1G9Q9H0_9BURK</name>
<dbReference type="PANTHER" id="PTHR23088:SF27">
    <property type="entry name" value="DEAMINATED GLUTATHIONE AMIDASE"/>
    <property type="match status" value="1"/>
</dbReference>
<dbReference type="RefSeq" id="WP_091566709.1">
    <property type="nucleotide sequence ID" value="NZ_FNHP01000002.1"/>
</dbReference>
<dbReference type="Gene3D" id="3.60.110.10">
    <property type="entry name" value="Carbon-nitrogen hydrolase"/>
    <property type="match status" value="1"/>
</dbReference>
<dbReference type="PANTHER" id="PTHR23088">
    <property type="entry name" value="NITRILASE-RELATED"/>
    <property type="match status" value="1"/>
</dbReference>
<protein>
    <submittedName>
        <fullName evidence="4">Nitrilase</fullName>
    </submittedName>
</protein>
<reference evidence="5" key="1">
    <citation type="submission" date="2016-10" db="EMBL/GenBank/DDBJ databases">
        <authorList>
            <person name="Varghese N."/>
            <person name="Submissions S."/>
        </authorList>
    </citation>
    <scope>NUCLEOTIDE SEQUENCE [LARGE SCALE GENOMIC DNA]</scope>
    <source>
        <strain evidence="5">EPL6</strain>
    </source>
</reference>
<dbReference type="InterPro" id="IPR045254">
    <property type="entry name" value="Nit1/2_C-N_Hydrolase"/>
</dbReference>
<dbReference type="CDD" id="cd07572">
    <property type="entry name" value="nit"/>
    <property type="match status" value="1"/>
</dbReference>